<organism evidence="13 14">
    <name type="scientific">Sphingomonas naphthae</name>
    <dbReference type="NCBI Taxonomy" id="1813468"/>
    <lineage>
        <taxon>Bacteria</taxon>
        <taxon>Pseudomonadati</taxon>
        <taxon>Pseudomonadota</taxon>
        <taxon>Alphaproteobacteria</taxon>
        <taxon>Sphingomonadales</taxon>
        <taxon>Sphingomonadaceae</taxon>
        <taxon>Sphingomonas</taxon>
    </lineage>
</organism>
<name>A0ABY7TN64_9SPHN</name>
<accession>A0ABY7TN64</accession>
<evidence type="ECO:0000313" key="14">
    <source>
        <dbReference type="Proteomes" id="UP001220395"/>
    </source>
</evidence>
<keyword evidence="14" id="KW-1185">Reference proteome</keyword>
<dbReference type="EMBL" id="CP117411">
    <property type="protein sequence ID" value="WCT74473.1"/>
    <property type="molecule type" value="Genomic_DNA"/>
</dbReference>
<dbReference type="InterPro" id="IPR026992">
    <property type="entry name" value="DIOX_N"/>
</dbReference>
<proteinExistence type="inferred from homology"/>
<evidence type="ECO:0000256" key="5">
    <source>
        <dbReference type="ARBA" id="ARBA00019045"/>
    </source>
</evidence>
<evidence type="ECO:0000256" key="2">
    <source>
        <dbReference type="ARBA" id="ARBA00004767"/>
    </source>
</evidence>
<dbReference type="Gene3D" id="2.60.120.330">
    <property type="entry name" value="B-lactam Antibiotic, Isopenicillin N Synthase, Chain"/>
    <property type="match status" value="1"/>
</dbReference>
<evidence type="ECO:0000256" key="8">
    <source>
        <dbReference type="ARBA" id="ARBA00031282"/>
    </source>
</evidence>
<comment type="similarity">
    <text evidence="11">Belongs to the iron/ascorbate-dependent oxidoreductase family.</text>
</comment>
<evidence type="ECO:0000256" key="10">
    <source>
        <dbReference type="ARBA" id="ARBA00049359"/>
    </source>
</evidence>
<keyword evidence="6" id="KW-0266">Ethylene biosynthesis</keyword>
<keyword evidence="11" id="KW-0479">Metal-binding</keyword>
<comment type="catalytic activity">
    <reaction evidence="9">
        <text>2-oxoglutarate + O2 + 2 H(+) = ethene + 3 CO2 + H2O</text>
        <dbReference type="Rhea" id="RHEA:31523"/>
        <dbReference type="ChEBI" id="CHEBI:15377"/>
        <dbReference type="ChEBI" id="CHEBI:15378"/>
        <dbReference type="ChEBI" id="CHEBI:15379"/>
        <dbReference type="ChEBI" id="CHEBI:16526"/>
        <dbReference type="ChEBI" id="CHEBI:16810"/>
        <dbReference type="ChEBI" id="CHEBI:18153"/>
        <dbReference type="EC" id="1.13.12.19"/>
    </reaction>
</comment>
<reference evidence="13 14" key="1">
    <citation type="submission" date="2023-02" db="EMBL/GenBank/DDBJ databases">
        <title>Genome sequence of Sphingomonas naphthae.</title>
        <authorList>
            <person name="Kim S."/>
            <person name="Heo J."/>
            <person name="Kwon S.-W."/>
        </authorList>
    </citation>
    <scope>NUCLEOTIDE SEQUENCE [LARGE SCALE GENOMIC DNA]</scope>
    <source>
        <strain evidence="13 14">KACC 18716</strain>
    </source>
</reference>
<evidence type="ECO:0000256" key="4">
    <source>
        <dbReference type="ARBA" id="ARBA00012531"/>
    </source>
</evidence>
<evidence type="ECO:0000256" key="7">
    <source>
        <dbReference type="ARBA" id="ARBA00031011"/>
    </source>
</evidence>
<keyword evidence="11" id="KW-0408">Iron</keyword>
<evidence type="ECO:0000259" key="12">
    <source>
        <dbReference type="PROSITE" id="PS51471"/>
    </source>
</evidence>
<dbReference type="SUPFAM" id="SSF51197">
    <property type="entry name" value="Clavaminate synthase-like"/>
    <property type="match status" value="1"/>
</dbReference>
<dbReference type="PANTHER" id="PTHR47990">
    <property type="entry name" value="2-OXOGLUTARATE (2OG) AND FE(II)-DEPENDENT OXYGENASE SUPERFAMILY PROTEIN-RELATED"/>
    <property type="match status" value="1"/>
</dbReference>
<dbReference type="RefSeq" id="WP_273689519.1">
    <property type="nucleotide sequence ID" value="NZ_CP117411.1"/>
</dbReference>
<comment type="catalytic activity">
    <reaction evidence="10">
        <text>L-arginine + 2-oxoglutarate + O2 = guanidine + L-glutamate 5-semialdehyde + succinate + CO2</text>
        <dbReference type="Rhea" id="RHEA:31535"/>
        <dbReference type="ChEBI" id="CHEBI:15379"/>
        <dbReference type="ChEBI" id="CHEBI:16526"/>
        <dbReference type="ChEBI" id="CHEBI:16810"/>
        <dbReference type="ChEBI" id="CHEBI:30031"/>
        <dbReference type="ChEBI" id="CHEBI:30087"/>
        <dbReference type="ChEBI" id="CHEBI:32682"/>
        <dbReference type="ChEBI" id="CHEBI:58066"/>
        <dbReference type="EC" id="1.14.20.7"/>
    </reaction>
</comment>
<feature type="domain" description="Fe2OG dioxygenase" evidence="12">
    <location>
        <begin position="194"/>
        <end position="295"/>
    </location>
</feature>
<comment type="pathway">
    <text evidence="2">Alkene biosynthesis; ethylene biosynthesis via 2-oxoglutarate.</text>
</comment>
<dbReference type="EC" id="1.14.20.7" evidence="3"/>
<evidence type="ECO:0000256" key="1">
    <source>
        <dbReference type="ARBA" id="ARBA00001954"/>
    </source>
</evidence>
<dbReference type="EC" id="1.13.12.19" evidence="4"/>
<sequence length="349" mass="38702">MASEPTIDTAQHHWPRAGLEEIPVLDLGDYLAGKAGAAEQLGAGLRDAQERIGFFYIHNHGVPQDLIDRMFAETSRFHAQPLDRKTSIKIDEQQTGYAPMQSSEIKYGDAVVDGRHKPDLSEALWLRRDIPDDDPELLAGRRFRRNKWPEGLPGFRDTVGEYMVAMEQLGRRMLPLYALALDLPADYFAPFFVRADIPCRFGHYPAHLGGPDHFGAAPHTDAGFMTLLPQAKEAGLEIFTRSKRWIPAPVRPGDILVNGGNCLVRFTNGRFLATPHRVVGGLPRDRYSIPLFYNPAFDAVVAPVPTCARADGSAGFAPIRYEDYIAGYLASVYAHQARAAAREQSAQHA</sequence>
<gene>
    <name evidence="13" type="ORF">PQ455_04375</name>
</gene>
<dbReference type="InterPro" id="IPR005123">
    <property type="entry name" value="Oxoglu/Fe-dep_dioxygenase_dom"/>
</dbReference>
<dbReference type="InterPro" id="IPR044861">
    <property type="entry name" value="IPNS-like_FE2OG_OXY"/>
</dbReference>
<dbReference type="PROSITE" id="PS51471">
    <property type="entry name" value="FE2OG_OXY"/>
    <property type="match status" value="1"/>
</dbReference>
<dbReference type="InterPro" id="IPR050231">
    <property type="entry name" value="Iron_ascorbate_oxido_reductase"/>
</dbReference>
<dbReference type="PRINTS" id="PR00682">
    <property type="entry name" value="IPNSYNTHASE"/>
</dbReference>
<evidence type="ECO:0000256" key="11">
    <source>
        <dbReference type="RuleBase" id="RU003682"/>
    </source>
</evidence>
<dbReference type="InterPro" id="IPR027443">
    <property type="entry name" value="IPNS-like_sf"/>
</dbReference>
<evidence type="ECO:0000256" key="9">
    <source>
        <dbReference type="ARBA" id="ARBA00047725"/>
    </source>
</evidence>
<evidence type="ECO:0000256" key="3">
    <source>
        <dbReference type="ARBA" id="ARBA00012293"/>
    </source>
</evidence>
<protein>
    <recommendedName>
        <fullName evidence="5">2-oxoglutarate-dependent ethylene/succinate-forming enzyme</fullName>
        <ecNumber evidence="4">1.13.12.19</ecNumber>
        <ecNumber evidence="3">1.14.20.7</ecNumber>
    </recommendedName>
    <alternativeName>
        <fullName evidence="7">2-oxoglutarate dioxygenase (ethylene-forming)</fullName>
    </alternativeName>
    <alternativeName>
        <fullName evidence="8">2-oxoglutarate/L-arginine monooxygenase/decarboxylase (succinate-forming)</fullName>
    </alternativeName>
</protein>
<keyword evidence="11" id="KW-0560">Oxidoreductase</keyword>
<evidence type="ECO:0000256" key="6">
    <source>
        <dbReference type="ARBA" id="ARBA00022666"/>
    </source>
</evidence>
<comment type="cofactor">
    <cofactor evidence="1">
        <name>Fe(2+)</name>
        <dbReference type="ChEBI" id="CHEBI:29033"/>
    </cofactor>
</comment>
<dbReference type="Pfam" id="PF14226">
    <property type="entry name" value="DIOX_N"/>
    <property type="match status" value="1"/>
</dbReference>
<dbReference type="Proteomes" id="UP001220395">
    <property type="component" value="Chromosome"/>
</dbReference>
<evidence type="ECO:0000313" key="13">
    <source>
        <dbReference type="EMBL" id="WCT74473.1"/>
    </source>
</evidence>
<dbReference type="Pfam" id="PF03171">
    <property type="entry name" value="2OG-FeII_Oxy"/>
    <property type="match status" value="1"/>
</dbReference>